<evidence type="ECO:0000313" key="5">
    <source>
        <dbReference type="EMBL" id="KAK5955290.1"/>
    </source>
</evidence>
<dbReference type="InterPro" id="IPR000195">
    <property type="entry name" value="Rab-GAP-TBC_dom"/>
</dbReference>
<dbReference type="FunFam" id="1.10.472.80:FF:000027">
    <property type="entry name" value="GTPase activating protein (Evi5)"/>
    <property type="match status" value="1"/>
</dbReference>
<feature type="region of interest" description="Disordered" evidence="3">
    <location>
        <begin position="721"/>
        <end position="759"/>
    </location>
</feature>
<dbReference type="InterPro" id="IPR050302">
    <property type="entry name" value="Rab_GAP_TBC_domain"/>
</dbReference>
<feature type="region of interest" description="Disordered" evidence="3">
    <location>
        <begin position="877"/>
        <end position="906"/>
    </location>
</feature>
<dbReference type="GO" id="GO:0031267">
    <property type="term" value="F:small GTPase binding"/>
    <property type="evidence" value="ECO:0007669"/>
    <property type="project" value="TreeGrafter"/>
</dbReference>
<dbReference type="SMART" id="SM00164">
    <property type="entry name" value="TBC"/>
    <property type="match status" value="1"/>
</dbReference>
<sequence length="906" mass="100680">MTAQMEPSIVALEEEATVLDEMQETNPENIPLPTDSMVTVRLSDANLQAEPATFQASAQELNRAIAEQNSRTSVATSSLSRTSSRSSSGSSQASSTSNSVDWEGLERTEEQEVKDDATDESTALLLARLEQENDALATDPKSGLPPKPTRTDTRPMSVHGLKRLVTAPQRQSLRYSQIPAPAMTELEFWAALVQDYRQTVQRLPTLTSNKIRGGVPPPLRGVVWPSIAGAHDPQLHQDFQRLSIEPSPYDGLIGKDVGRSFPNVDMFREKDGEGQQMLRRVLKAFSLYDEKIGYCQGLGFVVGPLLMHMGEAEAFAVLVRLMEHYDLRSCYTPDLAGLHMRIYQFQVLLTKHLPALSAHLSSLSVEPLYVSQWFLSFFAVTCPLPMLLRIYDIILAEGATETLMRVALSLMQRNQKKLLAFSEFEDAMQFLLSRSLWDTYAQHADDMVQDFTSLTNLVSRESLQNLETEFKKSQVAVAPSPLKSAAASLLGRFWAGSSHQSSKSNLSLKIPGDTVTVSTLRKTSSGNSLTSTMTSIDTVSSETSTAPTELSDVGRVKSEVISLASSDTPSANMVNSSDRGLHSQIEDLLTALGKLQHQQMELARELQREREEREEERTLATSLLQQLRKQRGDRRQSTCDEESARADNEVEDLISKASEQFSPTSSRRISIIQTKHQLRDAAAEWKEKHETEATRCQDLMRRLDEREAEHNSLREELKEARQRIQDSHKDKQRLERQIQDRRSRTSPVPESPSDLYTPISEKTEIELKLPAPGKGLREFRLGKPDTPRSSSLPFNKRSSSLLTQNVMAASNTEQTQSHEALLLDLVNSKTAEAIARQELEETKGKLDALRKIISGGGLSPSPRLTDSVAMLSTTPPIIQSPEPQKAIHAPSSSVGGFFSGWGKRST</sequence>
<feature type="compositionally biased region" description="Low complexity" evidence="3">
    <location>
        <begin position="70"/>
        <end position="99"/>
    </location>
</feature>
<dbReference type="SUPFAM" id="SSF47923">
    <property type="entry name" value="Ypt/Rab-GAP domain of gyp1p"/>
    <property type="match status" value="2"/>
</dbReference>
<gene>
    <name evidence="5" type="ORF">OHC33_003972</name>
</gene>
<proteinExistence type="predicted"/>
<feature type="compositionally biased region" description="Basic and acidic residues" evidence="3">
    <location>
        <begin position="104"/>
        <end position="116"/>
    </location>
</feature>
<feature type="domain" description="Rab-GAP TBC" evidence="4">
    <location>
        <begin position="214"/>
        <end position="398"/>
    </location>
</feature>
<feature type="compositionally biased region" description="Basic and acidic residues" evidence="3">
    <location>
        <begin position="633"/>
        <end position="648"/>
    </location>
</feature>
<dbReference type="PANTHER" id="PTHR47219">
    <property type="entry name" value="RAB GTPASE-ACTIVATING PROTEIN 1-LIKE"/>
    <property type="match status" value="1"/>
</dbReference>
<dbReference type="FunFam" id="1.10.8.270:FF:000001">
    <property type="entry name" value="TBC1 domain family member 1"/>
    <property type="match status" value="1"/>
</dbReference>
<accession>A0AAN8ESP6</accession>
<dbReference type="Gene3D" id="1.10.8.270">
    <property type="entry name" value="putative rabgap domain of human tbc1 domain family member 14 like domains"/>
    <property type="match status" value="1"/>
</dbReference>
<dbReference type="PANTHER" id="PTHR47219:SF9">
    <property type="entry name" value="GTPASE ACTIVATING PROTEIN AND CENTROSOME-ASSOCIATED, ISOFORM B"/>
    <property type="match status" value="1"/>
</dbReference>
<protein>
    <recommendedName>
        <fullName evidence="4">Rab-GAP TBC domain-containing protein</fullName>
    </recommendedName>
</protein>
<feature type="compositionally biased region" description="Polar residues" evidence="3">
    <location>
        <begin position="787"/>
        <end position="797"/>
    </location>
</feature>
<dbReference type="Gene3D" id="1.10.472.80">
    <property type="entry name" value="Ypt/Rab-GAP domain of gyp1p, domain 3"/>
    <property type="match status" value="1"/>
</dbReference>
<feature type="compositionally biased region" description="Basic and acidic residues" evidence="3">
    <location>
        <begin position="721"/>
        <end position="743"/>
    </location>
</feature>
<reference evidence="5 6" key="1">
    <citation type="submission" date="2022-12" db="EMBL/GenBank/DDBJ databases">
        <title>Genomic features and morphological characterization of a novel Knufia sp. strain isolated from spacecraft assembly facility.</title>
        <authorList>
            <person name="Teixeira M."/>
            <person name="Chander A.M."/>
            <person name="Stajich J.E."/>
            <person name="Venkateswaran K."/>
        </authorList>
    </citation>
    <scope>NUCLEOTIDE SEQUENCE [LARGE SCALE GENOMIC DNA]</scope>
    <source>
        <strain evidence="5 6">FJI-L2-BK-P2</strain>
    </source>
</reference>
<dbReference type="Gene3D" id="1.10.10.750">
    <property type="entry name" value="Ypt/Rab-GAP domain of gyp1p, domain 1"/>
    <property type="match status" value="1"/>
</dbReference>
<feature type="compositionally biased region" description="Low complexity" evidence="3">
    <location>
        <begin position="891"/>
        <end position="906"/>
    </location>
</feature>
<dbReference type="AlphaFoldDB" id="A0AAN8ESP6"/>
<evidence type="ECO:0000313" key="6">
    <source>
        <dbReference type="Proteomes" id="UP001316803"/>
    </source>
</evidence>
<dbReference type="InterPro" id="IPR035969">
    <property type="entry name" value="Rab-GAP_TBC_sf"/>
</dbReference>
<feature type="compositionally biased region" description="Basic and acidic residues" evidence="3">
    <location>
        <begin position="775"/>
        <end position="786"/>
    </location>
</feature>
<dbReference type="EMBL" id="JAKLMC020000007">
    <property type="protein sequence ID" value="KAK5955290.1"/>
    <property type="molecule type" value="Genomic_DNA"/>
</dbReference>
<dbReference type="GO" id="GO:0005096">
    <property type="term" value="F:GTPase activator activity"/>
    <property type="evidence" value="ECO:0007669"/>
    <property type="project" value="UniProtKB-KW"/>
</dbReference>
<evidence type="ECO:0000256" key="2">
    <source>
        <dbReference type="ARBA" id="ARBA00023054"/>
    </source>
</evidence>
<evidence type="ECO:0000256" key="1">
    <source>
        <dbReference type="ARBA" id="ARBA00022468"/>
    </source>
</evidence>
<comment type="caution">
    <text evidence="5">The sequence shown here is derived from an EMBL/GenBank/DDBJ whole genome shotgun (WGS) entry which is preliminary data.</text>
</comment>
<feature type="region of interest" description="Disordered" evidence="3">
    <location>
        <begin position="133"/>
        <end position="155"/>
    </location>
</feature>
<dbReference type="Proteomes" id="UP001316803">
    <property type="component" value="Unassembled WGS sequence"/>
</dbReference>
<feature type="region of interest" description="Disordered" evidence="3">
    <location>
        <begin position="625"/>
        <end position="649"/>
    </location>
</feature>
<feature type="region of interest" description="Disordered" evidence="3">
    <location>
        <begin position="524"/>
        <end position="552"/>
    </location>
</feature>
<keyword evidence="1" id="KW-0343">GTPase activation</keyword>
<organism evidence="5 6">
    <name type="scientific">Knufia fluminis</name>
    <dbReference type="NCBI Taxonomy" id="191047"/>
    <lineage>
        <taxon>Eukaryota</taxon>
        <taxon>Fungi</taxon>
        <taxon>Dikarya</taxon>
        <taxon>Ascomycota</taxon>
        <taxon>Pezizomycotina</taxon>
        <taxon>Eurotiomycetes</taxon>
        <taxon>Chaetothyriomycetidae</taxon>
        <taxon>Chaetothyriales</taxon>
        <taxon>Trichomeriaceae</taxon>
        <taxon>Knufia</taxon>
    </lineage>
</organism>
<dbReference type="PROSITE" id="PS50086">
    <property type="entry name" value="TBC_RABGAP"/>
    <property type="match status" value="1"/>
</dbReference>
<keyword evidence="6" id="KW-1185">Reference proteome</keyword>
<feature type="compositionally biased region" description="Polar residues" evidence="3">
    <location>
        <begin position="524"/>
        <end position="548"/>
    </location>
</feature>
<dbReference type="Pfam" id="PF00566">
    <property type="entry name" value="RabGAP-TBC"/>
    <property type="match status" value="1"/>
</dbReference>
<feature type="region of interest" description="Disordered" evidence="3">
    <location>
        <begin position="775"/>
        <end position="797"/>
    </location>
</feature>
<keyword evidence="2" id="KW-0175">Coiled coil</keyword>
<feature type="region of interest" description="Disordered" evidence="3">
    <location>
        <begin position="67"/>
        <end position="119"/>
    </location>
</feature>
<evidence type="ECO:0000256" key="3">
    <source>
        <dbReference type="SAM" id="MobiDB-lite"/>
    </source>
</evidence>
<name>A0AAN8ESP6_9EURO</name>
<evidence type="ECO:0000259" key="4">
    <source>
        <dbReference type="PROSITE" id="PS50086"/>
    </source>
</evidence>
<dbReference type="FunFam" id="1.10.10.750:FF:000003">
    <property type="entry name" value="GTPase activating protein (Evi5)"/>
    <property type="match status" value="1"/>
</dbReference>